<dbReference type="EMBL" id="QWLV01000002">
    <property type="protein sequence ID" value="RHW18310.1"/>
    <property type="molecule type" value="Genomic_DNA"/>
</dbReference>
<sequence length="108" mass="11955">MSKTMTAAAALAAAIACSAGPALAHDAPPPRSWVYSEENSHYRDLMTDLSEARRELRNDLRGADDAADAENARREYRREVADAHDDFAQEMAEKGFIVRRGRAYLDGE</sequence>
<organism evidence="3 4">
    <name type="scientific">Sphingomonas gilva</name>
    <dbReference type="NCBI Taxonomy" id="2305907"/>
    <lineage>
        <taxon>Bacteria</taxon>
        <taxon>Pseudomonadati</taxon>
        <taxon>Pseudomonadota</taxon>
        <taxon>Alphaproteobacteria</taxon>
        <taxon>Sphingomonadales</taxon>
        <taxon>Sphingomonadaceae</taxon>
        <taxon>Sphingomonas</taxon>
    </lineage>
</organism>
<dbReference type="PROSITE" id="PS51257">
    <property type="entry name" value="PROKAR_LIPOPROTEIN"/>
    <property type="match status" value="1"/>
</dbReference>
<dbReference type="RefSeq" id="WP_118863499.1">
    <property type="nucleotide sequence ID" value="NZ_QWLV01000002.1"/>
</dbReference>
<dbReference type="OrthoDB" id="7392123at2"/>
<protein>
    <recommendedName>
        <fullName evidence="5">DUF4148 domain-containing protein</fullName>
    </recommendedName>
</protein>
<accession>A0A396RP72</accession>
<evidence type="ECO:0008006" key="5">
    <source>
        <dbReference type="Google" id="ProtNLM"/>
    </source>
</evidence>
<comment type="caution">
    <text evidence="3">The sequence shown here is derived from an EMBL/GenBank/DDBJ whole genome shotgun (WGS) entry which is preliminary data.</text>
</comment>
<dbReference type="AlphaFoldDB" id="A0A396RP72"/>
<reference evidence="3 4" key="1">
    <citation type="submission" date="2018-08" db="EMBL/GenBank/DDBJ databases">
        <title>The multiple taxonomic identification of Sphingomonas gilva.</title>
        <authorList>
            <person name="Zhu D."/>
            <person name="Zheng S."/>
        </authorList>
    </citation>
    <scope>NUCLEOTIDE SEQUENCE [LARGE SCALE GENOMIC DNA]</scope>
    <source>
        <strain evidence="3 4">ZDH117</strain>
    </source>
</reference>
<evidence type="ECO:0000313" key="3">
    <source>
        <dbReference type="EMBL" id="RHW18310.1"/>
    </source>
</evidence>
<dbReference type="Proteomes" id="UP000266693">
    <property type="component" value="Unassembled WGS sequence"/>
</dbReference>
<evidence type="ECO:0000313" key="4">
    <source>
        <dbReference type="Proteomes" id="UP000266693"/>
    </source>
</evidence>
<keyword evidence="4" id="KW-1185">Reference proteome</keyword>
<evidence type="ECO:0000256" key="1">
    <source>
        <dbReference type="SAM" id="Coils"/>
    </source>
</evidence>
<evidence type="ECO:0000256" key="2">
    <source>
        <dbReference type="SAM" id="SignalP"/>
    </source>
</evidence>
<keyword evidence="2" id="KW-0732">Signal</keyword>
<keyword evidence="1" id="KW-0175">Coiled coil</keyword>
<feature type="signal peptide" evidence="2">
    <location>
        <begin position="1"/>
        <end position="24"/>
    </location>
</feature>
<proteinExistence type="predicted"/>
<name>A0A396RP72_9SPHN</name>
<feature type="chain" id="PRO_5017350228" description="DUF4148 domain-containing protein" evidence="2">
    <location>
        <begin position="25"/>
        <end position="108"/>
    </location>
</feature>
<gene>
    <name evidence="3" type="ORF">D1610_07530</name>
</gene>
<feature type="coiled-coil region" evidence="1">
    <location>
        <begin position="46"/>
        <end position="86"/>
    </location>
</feature>